<name>A0ABT3M686_9LEPT</name>
<evidence type="ECO:0000313" key="1">
    <source>
        <dbReference type="EMBL" id="MCW7503906.1"/>
    </source>
</evidence>
<accession>A0ABT3M686</accession>
<evidence type="ECO:0000313" key="2">
    <source>
        <dbReference type="Proteomes" id="UP001208794"/>
    </source>
</evidence>
<comment type="caution">
    <text evidence="1">The sequence shown here is derived from an EMBL/GenBank/DDBJ whole genome shotgun (WGS) entry which is preliminary data.</text>
</comment>
<proteinExistence type="predicted"/>
<gene>
    <name evidence="1" type="ORF">ND855_07200</name>
</gene>
<reference evidence="1 2" key="1">
    <citation type="submission" date="2022-06" db="EMBL/GenBank/DDBJ databases">
        <title>Leptospira isolates from biofilms formed at urban environments.</title>
        <authorList>
            <person name="Ribeiro P.S."/>
            <person name="Sousa T."/>
            <person name="Carvalho N."/>
            <person name="Aburjaile F."/>
            <person name="Neves F."/>
            <person name="Oliveira D."/>
            <person name="Blanco L."/>
            <person name="Lima J."/>
            <person name="Costa F."/>
            <person name="Brenig B."/>
            <person name="Soares S."/>
            <person name="Ramos R."/>
            <person name="Goes-Neto A."/>
            <person name="Matiuzzi M."/>
            <person name="Azevedo V."/>
            <person name="Ristow P."/>
        </authorList>
    </citation>
    <scope>NUCLEOTIDE SEQUENCE [LARGE SCALE GENOMIC DNA]</scope>
    <source>
        <strain evidence="1 2">VSF14</strain>
    </source>
</reference>
<organism evidence="1 2">
    <name type="scientific">Leptospira paudalimensis</name>
    <dbReference type="NCBI Taxonomy" id="2950024"/>
    <lineage>
        <taxon>Bacteria</taxon>
        <taxon>Pseudomonadati</taxon>
        <taxon>Spirochaetota</taxon>
        <taxon>Spirochaetia</taxon>
        <taxon>Leptospirales</taxon>
        <taxon>Leptospiraceae</taxon>
        <taxon>Leptospira</taxon>
    </lineage>
</organism>
<dbReference type="Proteomes" id="UP001208794">
    <property type="component" value="Unassembled WGS sequence"/>
</dbReference>
<dbReference type="RefSeq" id="WP_265357781.1">
    <property type="nucleotide sequence ID" value="NZ_JAMQPR010000001.1"/>
</dbReference>
<sequence>MEIQLCQICHSKVDYSERYPNSVCNQCASKAKSKNKQQLSFYNTQFNGGFKAEYTESKNPYEEAHICYIDDIKCWADEHRFGGIVIETYLPNICYNKQNIKDNLHRMKINLEQTKGLMDSLISNSTFDYFYALKFEKIGSNSFNPDPSNLIEQINQTFSNIATFLGLEYLMDKHGEQIFYLNLEFTKGHDILSKDGKIACETFSAVNLKNNDKLKSDIEKLSKSPQPLKYVFYYSHDHSTREEKVVDLVNVIQFSKDDLIRVLSD</sequence>
<dbReference type="EMBL" id="JAMQPR010000001">
    <property type="protein sequence ID" value="MCW7503906.1"/>
    <property type="molecule type" value="Genomic_DNA"/>
</dbReference>
<protein>
    <submittedName>
        <fullName evidence="1">Uncharacterized protein</fullName>
    </submittedName>
</protein>
<keyword evidence="2" id="KW-1185">Reference proteome</keyword>